<evidence type="ECO:0000256" key="3">
    <source>
        <dbReference type="ARBA" id="ARBA00022630"/>
    </source>
</evidence>
<dbReference type="Gene3D" id="2.40.110.10">
    <property type="entry name" value="Butyryl-CoA Dehydrogenase, subunit A, domain 2"/>
    <property type="match status" value="1"/>
</dbReference>
<dbReference type="Pfam" id="PF02771">
    <property type="entry name" value="Acyl-CoA_dh_N"/>
    <property type="match status" value="1"/>
</dbReference>
<dbReference type="InterPro" id="IPR006091">
    <property type="entry name" value="Acyl-CoA_Oxase/DH_mid-dom"/>
</dbReference>
<dbReference type="Pfam" id="PF00441">
    <property type="entry name" value="Acyl-CoA_dh_1"/>
    <property type="match status" value="1"/>
</dbReference>
<evidence type="ECO:0000259" key="7">
    <source>
        <dbReference type="Pfam" id="PF00441"/>
    </source>
</evidence>
<dbReference type="InterPro" id="IPR009075">
    <property type="entry name" value="AcylCo_DH/oxidase_C"/>
</dbReference>
<comment type="cofactor">
    <cofactor evidence="1 6">
        <name>FAD</name>
        <dbReference type="ChEBI" id="CHEBI:57692"/>
    </cofactor>
</comment>
<keyword evidence="11" id="KW-1185">Reference proteome</keyword>
<name>A0A9Q3ZGR3_9GAMM</name>
<evidence type="ECO:0000256" key="2">
    <source>
        <dbReference type="ARBA" id="ARBA00009347"/>
    </source>
</evidence>
<evidence type="ECO:0000256" key="5">
    <source>
        <dbReference type="ARBA" id="ARBA00023002"/>
    </source>
</evidence>
<dbReference type="GO" id="GO:0016627">
    <property type="term" value="F:oxidoreductase activity, acting on the CH-CH group of donors"/>
    <property type="evidence" value="ECO:0007669"/>
    <property type="project" value="InterPro"/>
</dbReference>
<sequence length="385" mass="43238">MAEQNTDYNSMSDEDFRVMVRRWLEQNYPEEIRNPPYRLGIGPCRPWYQKLSEKGWLAPGWPAEHGGMGLSAGKQLAMMEEMENYGCARLPDSGITMLGPLLIRYGSDEQKAHFLPKIINGEHIWCQGYSEPNAGSDLAGLRTEALLDGDEWVINGQKIWTTMATEANWIFVLVRTSREGKPQQGISFLLVPMDSPGIEVRPIPNLERQAEFAEVFFTDVRVPKANLVGEVNKGWSMAKALLGFERIFLGSPKQSSNALVRVERLARRLGVWNDPLFQDRYTTLAMDLDCHKALYEHYADQLKRGESLGPDVSMLKVHQSELYQRISELALLTAGEDSGTLEPLPGDPDLHPAGIFIQSRPTTIYGGSNEIQRNILAKHVLGLPS</sequence>
<feature type="domain" description="Acyl-CoA dehydrogenase/oxidase N-terminal" evidence="9">
    <location>
        <begin position="13"/>
        <end position="122"/>
    </location>
</feature>
<keyword evidence="4 6" id="KW-0274">FAD</keyword>
<dbReference type="Pfam" id="PF02770">
    <property type="entry name" value="Acyl-CoA_dh_M"/>
    <property type="match status" value="1"/>
</dbReference>
<dbReference type="PANTHER" id="PTHR43292:SF3">
    <property type="entry name" value="ACYL-COA DEHYDROGENASE FADE29"/>
    <property type="match status" value="1"/>
</dbReference>
<evidence type="ECO:0000256" key="1">
    <source>
        <dbReference type="ARBA" id="ARBA00001974"/>
    </source>
</evidence>
<evidence type="ECO:0000313" key="10">
    <source>
        <dbReference type="EMBL" id="MCE7507632.1"/>
    </source>
</evidence>
<reference evidence="10" key="1">
    <citation type="submission" date="2022-01" db="EMBL/GenBank/DDBJ databases">
        <authorList>
            <person name="Karlyshev A.V."/>
            <person name="Jaspars M."/>
        </authorList>
    </citation>
    <scope>NUCLEOTIDE SEQUENCE</scope>
    <source>
        <strain evidence="10">AGSA3-2</strain>
    </source>
</reference>
<dbReference type="GeneID" id="94686352"/>
<feature type="domain" description="Acyl-CoA dehydrogenase/oxidase C-terminal" evidence="7">
    <location>
        <begin position="232"/>
        <end position="381"/>
    </location>
</feature>
<evidence type="ECO:0000313" key="11">
    <source>
        <dbReference type="Proteomes" id="UP001107961"/>
    </source>
</evidence>
<dbReference type="Proteomes" id="UP001107961">
    <property type="component" value="Unassembled WGS sequence"/>
</dbReference>
<dbReference type="RefSeq" id="WP_026948912.1">
    <property type="nucleotide sequence ID" value="NZ_CBDDTQ010000001.1"/>
</dbReference>
<dbReference type="EMBL" id="JAJVKT010000003">
    <property type="protein sequence ID" value="MCE7507632.1"/>
    <property type="molecule type" value="Genomic_DNA"/>
</dbReference>
<accession>A0A9Q3ZGR3</accession>
<dbReference type="Gene3D" id="1.20.140.10">
    <property type="entry name" value="Butyryl-CoA Dehydrogenase, subunit A, domain 3"/>
    <property type="match status" value="1"/>
</dbReference>
<keyword evidence="5 6" id="KW-0560">Oxidoreductase</keyword>
<feature type="domain" description="Acyl-CoA oxidase/dehydrogenase middle" evidence="8">
    <location>
        <begin position="126"/>
        <end position="220"/>
    </location>
</feature>
<dbReference type="SUPFAM" id="SSF56645">
    <property type="entry name" value="Acyl-CoA dehydrogenase NM domain-like"/>
    <property type="match status" value="1"/>
</dbReference>
<dbReference type="SUPFAM" id="SSF47203">
    <property type="entry name" value="Acyl-CoA dehydrogenase C-terminal domain-like"/>
    <property type="match status" value="1"/>
</dbReference>
<dbReference type="GO" id="GO:0005886">
    <property type="term" value="C:plasma membrane"/>
    <property type="evidence" value="ECO:0007669"/>
    <property type="project" value="TreeGrafter"/>
</dbReference>
<protein>
    <submittedName>
        <fullName evidence="10">Acyl-CoA dehydrogenase family protein</fullName>
    </submittedName>
</protein>
<gene>
    <name evidence="10" type="ORF">LZG35_03200</name>
</gene>
<dbReference type="InterPro" id="IPR009100">
    <property type="entry name" value="AcylCoA_DH/oxidase_NM_dom_sf"/>
</dbReference>
<proteinExistence type="inferred from homology"/>
<dbReference type="KEGG" id="axe:P40_07940"/>
<dbReference type="GO" id="GO:0050660">
    <property type="term" value="F:flavin adenine dinucleotide binding"/>
    <property type="evidence" value="ECO:0007669"/>
    <property type="project" value="InterPro"/>
</dbReference>
<dbReference type="PANTHER" id="PTHR43292">
    <property type="entry name" value="ACYL-COA DEHYDROGENASE"/>
    <property type="match status" value="1"/>
</dbReference>
<dbReference type="InterPro" id="IPR037069">
    <property type="entry name" value="AcylCoA_DH/ox_N_sf"/>
</dbReference>
<dbReference type="InterPro" id="IPR036250">
    <property type="entry name" value="AcylCo_DH-like_C"/>
</dbReference>
<dbReference type="AlphaFoldDB" id="A0A9Q3ZGR3"/>
<dbReference type="Gene3D" id="1.10.540.10">
    <property type="entry name" value="Acyl-CoA dehydrogenase/oxidase, N-terminal domain"/>
    <property type="match status" value="1"/>
</dbReference>
<dbReference type="FunFam" id="2.40.110.10:FF:000011">
    <property type="entry name" value="Acyl-CoA dehydrogenase FadE34"/>
    <property type="match status" value="1"/>
</dbReference>
<evidence type="ECO:0000259" key="9">
    <source>
        <dbReference type="Pfam" id="PF02771"/>
    </source>
</evidence>
<comment type="similarity">
    <text evidence="2 6">Belongs to the acyl-CoA dehydrogenase family.</text>
</comment>
<keyword evidence="3 6" id="KW-0285">Flavoprotein</keyword>
<dbReference type="InterPro" id="IPR013786">
    <property type="entry name" value="AcylCoA_DH/ox_N"/>
</dbReference>
<evidence type="ECO:0000256" key="4">
    <source>
        <dbReference type="ARBA" id="ARBA00022827"/>
    </source>
</evidence>
<dbReference type="InterPro" id="IPR046373">
    <property type="entry name" value="Acyl-CoA_Oxase/DH_mid-dom_sf"/>
</dbReference>
<comment type="caution">
    <text evidence="10">The sequence shown here is derived from an EMBL/GenBank/DDBJ whole genome shotgun (WGS) entry which is preliminary data.</text>
</comment>
<organism evidence="10 11">
    <name type="scientific">Alloalcanivorax xenomutans</name>
    <dbReference type="NCBI Taxonomy" id="1094342"/>
    <lineage>
        <taxon>Bacteria</taxon>
        <taxon>Pseudomonadati</taxon>
        <taxon>Pseudomonadota</taxon>
        <taxon>Gammaproteobacteria</taxon>
        <taxon>Oceanospirillales</taxon>
        <taxon>Alcanivoracaceae</taxon>
        <taxon>Alloalcanivorax</taxon>
    </lineage>
</organism>
<evidence type="ECO:0000256" key="6">
    <source>
        <dbReference type="RuleBase" id="RU362125"/>
    </source>
</evidence>
<evidence type="ECO:0000259" key="8">
    <source>
        <dbReference type="Pfam" id="PF02770"/>
    </source>
</evidence>
<dbReference type="InterPro" id="IPR052161">
    <property type="entry name" value="Mycobact_Acyl-CoA_DH"/>
</dbReference>